<proteinExistence type="predicted"/>
<sequence>MFNSILKIFLIFSLIFGCFCLERDDLLEYLKYKQQTRTTFDGRLDSQIEPVGYIDEKPIWPRVIEKVKSPARLFFDDDNFAYQTGDSNLVDMIHEMDKAENYKRVLKFLERYTS</sequence>
<reference evidence="2" key="1">
    <citation type="submission" date="2022-11" db="UniProtKB">
        <authorList>
            <consortium name="WormBaseParasite"/>
        </authorList>
    </citation>
    <scope>IDENTIFICATION</scope>
</reference>
<evidence type="ECO:0000313" key="1">
    <source>
        <dbReference type="Proteomes" id="UP000887580"/>
    </source>
</evidence>
<organism evidence="1 2">
    <name type="scientific">Panagrolaimus sp. PS1159</name>
    <dbReference type="NCBI Taxonomy" id="55785"/>
    <lineage>
        <taxon>Eukaryota</taxon>
        <taxon>Metazoa</taxon>
        <taxon>Ecdysozoa</taxon>
        <taxon>Nematoda</taxon>
        <taxon>Chromadorea</taxon>
        <taxon>Rhabditida</taxon>
        <taxon>Tylenchina</taxon>
        <taxon>Panagrolaimomorpha</taxon>
        <taxon>Panagrolaimoidea</taxon>
        <taxon>Panagrolaimidae</taxon>
        <taxon>Panagrolaimus</taxon>
    </lineage>
</organism>
<dbReference type="Proteomes" id="UP000887580">
    <property type="component" value="Unplaced"/>
</dbReference>
<accession>A0AC35FB98</accession>
<evidence type="ECO:0000313" key="2">
    <source>
        <dbReference type="WBParaSite" id="PS1159_v2.g15762.t1"/>
    </source>
</evidence>
<protein>
    <submittedName>
        <fullName evidence="2">Uncharacterized protein</fullName>
    </submittedName>
</protein>
<dbReference type="WBParaSite" id="PS1159_v2.g15762.t1">
    <property type="protein sequence ID" value="PS1159_v2.g15762.t1"/>
    <property type="gene ID" value="PS1159_v2.g15762"/>
</dbReference>
<name>A0AC35FB98_9BILA</name>